<comment type="caution">
    <text evidence="1">The sequence shown here is derived from an EMBL/GenBank/DDBJ whole genome shotgun (WGS) entry which is preliminary data.</text>
</comment>
<keyword evidence="1" id="KW-0560">Oxidoreductase</keyword>
<sequence length="202" mass="21648">MLAPAHLQALDAALGAAPENSRRMLQLGWCRELAEEVRMQLVAGGLISADYVAVQCTYFEKSRDHNWLVALHQDLSIPVKARIDHASLSGWSEKDGALFVQPPVAVLEQLLALRLHIDACGPEDGALKVIPGSHLNGRLGENDKALAKAGAEAVLCPVAQGAGMAMRPLLLHASSKATGSSRRRVLHFLFGPPALPFGLEWA</sequence>
<name>A0A7X4H1T0_9BURK</name>
<reference evidence="1 2" key="1">
    <citation type="submission" date="2019-12" db="EMBL/GenBank/DDBJ databases">
        <title>Novel species isolated from a subtropical stream in China.</title>
        <authorList>
            <person name="Lu H."/>
        </authorList>
    </citation>
    <scope>NUCLEOTIDE SEQUENCE [LARGE SCALE GENOMIC DNA]</scope>
    <source>
        <strain evidence="1 2">FT134W</strain>
    </source>
</reference>
<proteinExistence type="predicted"/>
<accession>A0A7X4H1T0</accession>
<dbReference type="Proteomes" id="UP000469734">
    <property type="component" value="Unassembled WGS sequence"/>
</dbReference>
<evidence type="ECO:0000313" key="1">
    <source>
        <dbReference type="EMBL" id="MYM73126.1"/>
    </source>
</evidence>
<evidence type="ECO:0000313" key="2">
    <source>
        <dbReference type="Proteomes" id="UP000469734"/>
    </source>
</evidence>
<gene>
    <name evidence="1" type="ORF">GTP56_13100</name>
</gene>
<dbReference type="InterPro" id="IPR008775">
    <property type="entry name" value="Phytyl_CoA_dOase-like"/>
</dbReference>
<protein>
    <submittedName>
        <fullName evidence="1">Phytanoyl-CoA dioxygenase</fullName>
    </submittedName>
</protein>
<dbReference type="AlphaFoldDB" id="A0A7X4H1T0"/>
<organism evidence="1 2">
    <name type="scientific">Duganella margarita</name>
    <dbReference type="NCBI Taxonomy" id="2692170"/>
    <lineage>
        <taxon>Bacteria</taxon>
        <taxon>Pseudomonadati</taxon>
        <taxon>Pseudomonadota</taxon>
        <taxon>Betaproteobacteria</taxon>
        <taxon>Burkholderiales</taxon>
        <taxon>Oxalobacteraceae</taxon>
        <taxon>Telluria group</taxon>
        <taxon>Duganella</taxon>
    </lineage>
</organism>
<dbReference type="Gene3D" id="2.60.120.620">
    <property type="entry name" value="q2cbj1_9rhob like domain"/>
    <property type="match status" value="1"/>
</dbReference>
<dbReference type="Pfam" id="PF05721">
    <property type="entry name" value="PhyH"/>
    <property type="match status" value="1"/>
</dbReference>
<keyword evidence="1" id="KW-0223">Dioxygenase</keyword>
<dbReference type="SUPFAM" id="SSF51197">
    <property type="entry name" value="Clavaminate synthase-like"/>
    <property type="match status" value="1"/>
</dbReference>
<dbReference type="GO" id="GO:0016706">
    <property type="term" value="F:2-oxoglutarate-dependent dioxygenase activity"/>
    <property type="evidence" value="ECO:0007669"/>
    <property type="project" value="UniProtKB-ARBA"/>
</dbReference>
<dbReference type="EMBL" id="WWCR01000012">
    <property type="protein sequence ID" value="MYM73126.1"/>
    <property type="molecule type" value="Genomic_DNA"/>
</dbReference>